<evidence type="ECO:0000256" key="2">
    <source>
        <dbReference type="PROSITE-ProRule" id="PRU00708"/>
    </source>
</evidence>
<dbReference type="PANTHER" id="PTHR47493:SF1">
    <property type="entry name" value="OS08G0520200 PROTEIN"/>
    <property type="match status" value="1"/>
</dbReference>
<feature type="region of interest" description="Disordered" evidence="3">
    <location>
        <begin position="1"/>
        <end position="24"/>
    </location>
</feature>
<keyword evidence="5" id="KW-1185">Reference proteome</keyword>
<dbReference type="InterPro" id="IPR002885">
    <property type="entry name" value="PPR_rpt"/>
</dbReference>
<evidence type="ECO:0000313" key="5">
    <source>
        <dbReference type="Proteomes" id="UP001140949"/>
    </source>
</evidence>
<feature type="repeat" description="PPR" evidence="2">
    <location>
        <begin position="150"/>
        <end position="184"/>
    </location>
</feature>
<dbReference type="Gene3D" id="1.25.40.10">
    <property type="entry name" value="Tetratricopeptide repeat domain"/>
    <property type="match status" value="2"/>
</dbReference>
<dbReference type="AlphaFoldDB" id="A0AAX6IW55"/>
<keyword evidence="1" id="KW-0677">Repeat</keyword>
<dbReference type="PROSITE" id="PS51375">
    <property type="entry name" value="PPR"/>
    <property type="match status" value="2"/>
</dbReference>
<dbReference type="InterPro" id="IPR011990">
    <property type="entry name" value="TPR-like_helical_dom_sf"/>
</dbReference>
<accession>A0AAX6IW55</accession>
<dbReference type="NCBIfam" id="TIGR00756">
    <property type="entry name" value="PPR"/>
    <property type="match status" value="1"/>
</dbReference>
<comment type="caution">
    <text evidence="4">The sequence shown here is derived from an EMBL/GenBank/DDBJ whole genome shotgun (WGS) entry which is preliminary data.</text>
</comment>
<gene>
    <name evidence="4" type="ORF">M6B38_101015</name>
</gene>
<organism evidence="4 5">
    <name type="scientific">Iris pallida</name>
    <name type="common">Sweet iris</name>
    <dbReference type="NCBI Taxonomy" id="29817"/>
    <lineage>
        <taxon>Eukaryota</taxon>
        <taxon>Viridiplantae</taxon>
        <taxon>Streptophyta</taxon>
        <taxon>Embryophyta</taxon>
        <taxon>Tracheophyta</taxon>
        <taxon>Spermatophyta</taxon>
        <taxon>Magnoliopsida</taxon>
        <taxon>Liliopsida</taxon>
        <taxon>Asparagales</taxon>
        <taxon>Iridaceae</taxon>
        <taxon>Iridoideae</taxon>
        <taxon>Irideae</taxon>
        <taxon>Iris</taxon>
    </lineage>
</organism>
<feature type="repeat" description="PPR" evidence="2">
    <location>
        <begin position="80"/>
        <end position="114"/>
    </location>
</feature>
<dbReference type="EMBL" id="JANAVB010000197">
    <property type="protein sequence ID" value="KAJ6854095.1"/>
    <property type="molecule type" value="Genomic_DNA"/>
</dbReference>
<dbReference type="PANTHER" id="PTHR47493">
    <property type="entry name" value="OS08G0520200 PROTEIN"/>
    <property type="match status" value="1"/>
</dbReference>
<evidence type="ECO:0000313" key="4">
    <source>
        <dbReference type="EMBL" id="KAJ6854095.1"/>
    </source>
</evidence>
<dbReference type="Pfam" id="PF01535">
    <property type="entry name" value="PPR"/>
    <property type="match status" value="2"/>
</dbReference>
<name>A0AAX6IW55_IRIPA</name>
<evidence type="ECO:0000256" key="1">
    <source>
        <dbReference type="ARBA" id="ARBA00022737"/>
    </source>
</evidence>
<reference evidence="4" key="1">
    <citation type="journal article" date="2023" name="GigaByte">
        <title>Genome assembly of the bearded iris, Iris pallida Lam.</title>
        <authorList>
            <person name="Bruccoleri R.E."/>
            <person name="Oakeley E.J."/>
            <person name="Faust A.M.E."/>
            <person name="Altorfer M."/>
            <person name="Dessus-Babus S."/>
            <person name="Burckhardt D."/>
            <person name="Oertli M."/>
            <person name="Naumann U."/>
            <person name="Petersen F."/>
            <person name="Wong J."/>
        </authorList>
    </citation>
    <scope>NUCLEOTIDE SEQUENCE</scope>
    <source>
        <strain evidence="4">GSM-AAB239-AS_SAM_17_03QT</strain>
    </source>
</reference>
<sequence>METLTLTPPPPPISRAGGFSSSSLKRRRRRRLVIHSLHPEERNLGEIEFVQAIHILGPDRMPGDAHQPLSEMISQGFQPDCSTLSALMLWYAENGLFSEAQALWNEIVSSSFKPSIEVISCLMNTYARMDQFDEIIRIVHETASRDFGFTRQIYTLAISCFGKAGQLQMMEDMIKYMVSRGLKVDSCTGNAFIKYYSMFGTIEEMEAAYGRMKQSRILIEKEAIRAIAHAYIAQRKYYKLGEFLRDVGLNRRNTGSLLWNLLLLSYAANFKMKSLQREFLSMVEARFPPDLTTFNVRALAFSRMCMFWDLHLSLEHMQHEKVVPDLVTYGCIVDLYLNRRLGRNLSFALGKLDVDSSPVVATDPLVFEVFGKGDFHSTSEALLESSRRREWTYSKLISMYLKKKYRSNQIFWNY</sequence>
<reference evidence="4" key="2">
    <citation type="submission" date="2023-04" db="EMBL/GenBank/DDBJ databases">
        <authorList>
            <person name="Bruccoleri R.E."/>
            <person name="Oakeley E.J."/>
            <person name="Faust A.-M."/>
            <person name="Dessus-Babus S."/>
            <person name="Altorfer M."/>
            <person name="Burckhardt D."/>
            <person name="Oertli M."/>
            <person name="Naumann U."/>
            <person name="Petersen F."/>
            <person name="Wong J."/>
        </authorList>
    </citation>
    <scope>NUCLEOTIDE SEQUENCE</scope>
    <source>
        <strain evidence="4">GSM-AAB239-AS_SAM_17_03QT</strain>
        <tissue evidence="4">Leaf</tissue>
    </source>
</reference>
<evidence type="ECO:0000256" key="3">
    <source>
        <dbReference type="SAM" id="MobiDB-lite"/>
    </source>
</evidence>
<dbReference type="Proteomes" id="UP001140949">
    <property type="component" value="Unassembled WGS sequence"/>
</dbReference>
<proteinExistence type="predicted"/>
<protein>
    <submittedName>
        <fullName evidence="4">Pentatricopeptide repeat-containing protein isoform X1</fullName>
    </submittedName>
</protein>